<name>A0ABQ4TGA2_METOR</name>
<keyword evidence="2" id="KW-1185">Reference proteome</keyword>
<dbReference type="EMBL" id="BPQV01000013">
    <property type="protein sequence ID" value="GJE29062.1"/>
    <property type="molecule type" value="Genomic_DNA"/>
</dbReference>
<dbReference type="RefSeq" id="WP_308445693.1">
    <property type="nucleotide sequence ID" value="NZ_BPQV01000013.1"/>
</dbReference>
<gene>
    <name evidence="1" type="ORF">LKMONMHP_3937</name>
</gene>
<reference evidence="1" key="2">
    <citation type="submission" date="2021-08" db="EMBL/GenBank/DDBJ databases">
        <authorList>
            <person name="Tani A."/>
            <person name="Ola A."/>
            <person name="Ogura Y."/>
            <person name="Katsura K."/>
            <person name="Hayashi T."/>
        </authorList>
    </citation>
    <scope>NUCLEOTIDE SEQUENCE</scope>
    <source>
        <strain evidence="1">NBRC 15689</strain>
    </source>
</reference>
<organism evidence="1 2">
    <name type="scientific">Methylobacterium organophilum</name>
    <dbReference type="NCBI Taxonomy" id="410"/>
    <lineage>
        <taxon>Bacteria</taxon>
        <taxon>Pseudomonadati</taxon>
        <taxon>Pseudomonadota</taxon>
        <taxon>Alphaproteobacteria</taxon>
        <taxon>Hyphomicrobiales</taxon>
        <taxon>Methylobacteriaceae</taxon>
        <taxon>Methylobacterium</taxon>
    </lineage>
</organism>
<evidence type="ECO:0000313" key="2">
    <source>
        <dbReference type="Proteomes" id="UP001055156"/>
    </source>
</evidence>
<evidence type="ECO:0008006" key="3">
    <source>
        <dbReference type="Google" id="ProtNLM"/>
    </source>
</evidence>
<comment type="caution">
    <text evidence="1">The sequence shown here is derived from an EMBL/GenBank/DDBJ whole genome shotgun (WGS) entry which is preliminary data.</text>
</comment>
<evidence type="ECO:0000313" key="1">
    <source>
        <dbReference type="EMBL" id="GJE29062.1"/>
    </source>
</evidence>
<dbReference type="Proteomes" id="UP001055156">
    <property type="component" value="Unassembled WGS sequence"/>
</dbReference>
<protein>
    <recommendedName>
        <fullName evidence="3">Prevent-host-death protein</fullName>
    </recommendedName>
</protein>
<sequence>MITKGGRPLVRVVPETADAPRTRRIGFLAGKISVPDDFDTMYQEKIIRLFEGEPDAPR</sequence>
<reference evidence="1" key="1">
    <citation type="journal article" date="2021" name="Front. Microbiol.">
        <title>Comprehensive Comparative Genomics and Phenotyping of Methylobacterium Species.</title>
        <authorList>
            <person name="Alessa O."/>
            <person name="Ogura Y."/>
            <person name="Fujitani Y."/>
            <person name="Takami H."/>
            <person name="Hayashi T."/>
            <person name="Sahin N."/>
            <person name="Tani A."/>
        </authorList>
    </citation>
    <scope>NUCLEOTIDE SEQUENCE</scope>
    <source>
        <strain evidence="1">NBRC 15689</strain>
    </source>
</reference>
<accession>A0ABQ4TGA2</accession>
<proteinExistence type="predicted"/>